<reference evidence="1 2" key="1">
    <citation type="submission" date="2024-04" db="EMBL/GenBank/DDBJ databases">
        <authorList>
            <consortium name="Genoscope - CEA"/>
            <person name="William W."/>
        </authorList>
    </citation>
    <scope>NUCLEOTIDE SEQUENCE [LARGE SCALE GENOMIC DNA]</scope>
</reference>
<dbReference type="Proteomes" id="UP001497497">
    <property type="component" value="Unassembled WGS sequence"/>
</dbReference>
<dbReference type="InterPro" id="IPR009218">
    <property type="entry name" value="HD_phosphohydro"/>
</dbReference>
<keyword evidence="2" id="KW-1185">Reference proteome</keyword>
<dbReference type="PANTHER" id="PTHR21174">
    <property type="match status" value="1"/>
</dbReference>
<evidence type="ECO:0000313" key="2">
    <source>
        <dbReference type="Proteomes" id="UP001497497"/>
    </source>
</evidence>
<dbReference type="PIRSF" id="PIRSF035170">
    <property type="entry name" value="HD_phosphohydro"/>
    <property type="match status" value="1"/>
</dbReference>
<comment type="caution">
    <text evidence="1">The sequence shown here is derived from an EMBL/GenBank/DDBJ whole genome shotgun (WGS) entry which is preliminary data.</text>
</comment>
<name>A0AAV2HFM1_LYMST</name>
<protein>
    <recommendedName>
        <fullName evidence="3">Metal-dependent HD superfamily phosphohydrolase</fullName>
    </recommendedName>
</protein>
<organism evidence="1 2">
    <name type="scientific">Lymnaea stagnalis</name>
    <name type="common">Great pond snail</name>
    <name type="synonym">Helix stagnalis</name>
    <dbReference type="NCBI Taxonomy" id="6523"/>
    <lineage>
        <taxon>Eukaryota</taxon>
        <taxon>Metazoa</taxon>
        <taxon>Spiralia</taxon>
        <taxon>Lophotrochozoa</taxon>
        <taxon>Mollusca</taxon>
        <taxon>Gastropoda</taxon>
        <taxon>Heterobranchia</taxon>
        <taxon>Euthyneura</taxon>
        <taxon>Panpulmonata</taxon>
        <taxon>Hygrophila</taxon>
        <taxon>Lymnaeoidea</taxon>
        <taxon>Lymnaeidae</taxon>
        <taxon>Lymnaea</taxon>
    </lineage>
</organism>
<proteinExistence type="predicted"/>
<gene>
    <name evidence="1" type="ORF">GSLYS_00006517001</name>
</gene>
<dbReference type="SUPFAM" id="SSF109604">
    <property type="entry name" value="HD-domain/PDEase-like"/>
    <property type="match status" value="1"/>
</dbReference>
<evidence type="ECO:0008006" key="3">
    <source>
        <dbReference type="Google" id="ProtNLM"/>
    </source>
</evidence>
<dbReference type="PANTHER" id="PTHR21174:SF0">
    <property type="entry name" value="HD PHOSPHOHYDROLASE FAMILY PROTEIN-RELATED"/>
    <property type="match status" value="1"/>
</dbReference>
<sequence>MTAYIMSKETSNFVYNHWKNLTNTLNLSPKISENWWSVIFRHYTQEWRHYHSLSHIENLLQLFDQWRQRIVEPENVALAIFFHDIVYNPTARDNEDRSVIIFNKFADEANLGITAKLAVTDMIIATKYHVLCNRDDSDLCFFLDFDLAIMGQKEEVYREYSAKIRREYDHYDDSTYRTGRTAILQTLLNSPSLYSSEEMRQEFEAQARINMIQEIKNLQSKF</sequence>
<accession>A0AAV2HFM1</accession>
<evidence type="ECO:0000313" key="1">
    <source>
        <dbReference type="EMBL" id="CAL1532438.1"/>
    </source>
</evidence>
<dbReference type="AlphaFoldDB" id="A0AAV2HFM1"/>
<dbReference type="EMBL" id="CAXITT010000116">
    <property type="protein sequence ID" value="CAL1532438.1"/>
    <property type="molecule type" value="Genomic_DNA"/>
</dbReference>